<evidence type="ECO:0000313" key="2">
    <source>
        <dbReference type="EMBL" id="QJA84809.1"/>
    </source>
</evidence>
<protein>
    <submittedName>
        <fullName evidence="2">Putative capsid protein</fullName>
    </submittedName>
</protein>
<proteinExistence type="predicted"/>
<organism evidence="2">
    <name type="scientific">viral metagenome</name>
    <dbReference type="NCBI Taxonomy" id="1070528"/>
    <lineage>
        <taxon>unclassified sequences</taxon>
        <taxon>metagenomes</taxon>
        <taxon>organismal metagenomes</taxon>
    </lineage>
</organism>
<dbReference type="Pfam" id="PF20911">
    <property type="entry name" value="GP7"/>
    <property type="match status" value="1"/>
</dbReference>
<reference evidence="2" key="1">
    <citation type="submission" date="2020-03" db="EMBL/GenBank/DDBJ databases">
        <title>The deep terrestrial virosphere.</title>
        <authorList>
            <person name="Holmfeldt K."/>
            <person name="Nilsson E."/>
            <person name="Simone D."/>
            <person name="Lopez-Fernandez M."/>
            <person name="Wu X."/>
            <person name="de Brujin I."/>
            <person name="Lundin D."/>
            <person name="Andersson A."/>
            <person name="Bertilsson S."/>
            <person name="Dopson M."/>
        </authorList>
    </citation>
    <scope>NUCLEOTIDE SEQUENCE</scope>
    <source>
        <strain evidence="2">MM415A00148</strain>
        <strain evidence="1">MM415B00245</strain>
    </source>
</reference>
<gene>
    <name evidence="2" type="ORF">MM415A00148_0027</name>
    <name evidence="1" type="ORF">MM415B00245_0024</name>
</gene>
<dbReference type="AlphaFoldDB" id="A0A6M3KRX5"/>
<sequence>MALTLAEYAKAESKDPKRAYILKNLIRHSPMMDVIPWEKADALRVSGLRWRNLPDVDYRGINEGYTASEGSIEEVWETLCGLGGDINYDRVFELTTATLVDPIRTQVDMKMAAMGFKFNDGLINGDPAVDPKGLFGLKARVTNAPARQKVGFAGASATGLDVTASAANAQAFFNNLGKMHKRTNGGDHQAWFCNENMQLGIGVAARYLNISAGGFLDVGKDTLGREFPTLHGSTIYDMGLKKDQSTEIITNTEAAGDAGVDSTSIYCVAFNSEQGLMGAQLEPLKFYDPLNGGEQESAPAKLRRIDWWIGFVSFGSYGITRGWNIHDPSGWTVPA</sequence>
<dbReference type="InterPro" id="IPR048813">
    <property type="entry name" value="GP7-like"/>
</dbReference>
<dbReference type="NCBIfam" id="NF045672">
    <property type="entry name" value="MCP_gp7_epsi_15"/>
    <property type="match status" value="1"/>
</dbReference>
<evidence type="ECO:0000313" key="1">
    <source>
        <dbReference type="EMBL" id="QJA67318.1"/>
    </source>
</evidence>
<accession>A0A6M3KRX5</accession>
<dbReference type="EMBL" id="MT141569">
    <property type="protein sequence ID" value="QJA67318.1"/>
    <property type="molecule type" value="Genomic_DNA"/>
</dbReference>
<dbReference type="EMBL" id="MT142535">
    <property type="protein sequence ID" value="QJA84809.1"/>
    <property type="molecule type" value="Genomic_DNA"/>
</dbReference>
<name>A0A6M3KRX5_9ZZZZ</name>